<dbReference type="InterPro" id="IPR000276">
    <property type="entry name" value="GPCR_Rhodpsn"/>
</dbReference>
<evidence type="ECO:0000256" key="5">
    <source>
        <dbReference type="ARBA" id="ARBA00023224"/>
    </source>
</evidence>
<keyword evidence="6" id="KW-0297">G-protein coupled receptor</keyword>
<gene>
    <name evidence="9" type="ORF">ILYODFUR_017580</name>
</gene>
<feature type="transmembrane region" description="Helical" evidence="7">
    <location>
        <begin position="100"/>
        <end position="121"/>
    </location>
</feature>
<organism evidence="9 10">
    <name type="scientific">Ilyodon furcidens</name>
    <name type="common">goldbreast splitfin</name>
    <dbReference type="NCBI Taxonomy" id="33524"/>
    <lineage>
        <taxon>Eukaryota</taxon>
        <taxon>Metazoa</taxon>
        <taxon>Chordata</taxon>
        <taxon>Craniata</taxon>
        <taxon>Vertebrata</taxon>
        <taxon>Euteleostomi</taxon>
        <taxon>Actinopterygii</taxon>
        <taxon>Neopterygii</taxon>
        <taxon>Teleostei</taxon>
        <taxon>Neoteleostei</taxon>
        <taxon>Acanthomorphata</taxon>
        <taxon>Ovalentaria</taxon>
        <taxon>Atherinomorphae</taxon>
        <taxon>Cyprinodontiformes</taxon>
        <taxon>Goodeidae</taxon>
        <taxon>Ilyodon</taxon>
    </lineage>
</organism>
<dbReference type="PROSITE" id="PS50262">
    <property type="entry name" value="G_PROTEIN_RECEP_F1_2"/>
    <property type="match status" value="1"/>
</dbReference>
<keyword evidence="10" id="KW-1185">Reference proteome</keyword>
<protein>
    <recommendedName>
        <fullName evidence="7">Olfactory receptor</fullName>
    </recommendedName>
</protein>
<keyword evidence="3 7" id="KW-1133">Transmembrane helix</keyword>
<dbReference type="EMBL" id="JAHRIQ010024835">
    <property type="protein sequence ID" value="MEQ2229311.1"/>
    <property type="molecule type" value="Genomic_DNA"/>
</dbReference>
<reference evidence="9 10" key="1">
    <citation type="submission" date="2021-06" db="EMBL/GenBank/DDBJ databases">
        <authorList>
            <person name="Palmer J.M."/>
        </authorList>
    </citation>
    <scope>NUCLEOTIDE SEQUENCE [LARGE SCALE GENOMIC DNA]</scope>
    <source>
        <strain evidence="10">if_2019</strain>
        <tissue evidence="9">Muscle</tissue>
    </source>
</reference>
<feature type="transmembrane region" description="Helical" evidence="7">
    <location>
        <begin position="26"/>
        <end position="49"/>
    </location>
</feature>
<feature type="transmembrane region" description="Helical" evidence="7">
    <location>
        <begin position="197"/>
        <end position="216"/>
    </location>
</feature>
<comment type="similarity">
    <text evidence="6">Belongs to the G-protein coupled receptor 1 family.</text>
</comment>
<dbReference type="InterPro" id="IPR004156">
    <property type="entry name" value="OATP"/>
</dbReference>
<evidence type="ECO:0000256" key="7">
    <source>
        <dbReference type="RuleBase" id="RU363047"/>
    </source>
</evidence>
<comment type="subcellular location">
    <subcellularLocation>
        <location evidence="7">Cell membrane</location>
        <topology evidence="7">Multi-pass membrane protein</topology>
    </subcellularLocation>
    <subcellularLocation>
        <location evidence="1">Membrane</location>
        <topology evidence="1">Multi-pass membrane protein</topology>
    </subcellularLocation>
</comment>
<evidence type="ECO:0000256" key="1">
    <source>
        <dbReference type="ARBA" id="ARBA00004141"/>
    </source>
</evidence>
<feature type="domain" description="G-protein coupled receptors family 1 profile" evidence="8">
    <location>
        <begin position="40"/>
        <end position="287"/>
    </location>
</feature>
<dbReference type="Gene3D" id="1.20.1070.10">
    <property type="entry name" value="Rhodopsin 7-helix transmembrane proteins"/>
    <property type="match status" value="1"/>
</dbReference>
<evidence type="ECO:0000256" key="2">
    <source>
        <dbReference type="ARBA" id="ARBA00022692"/>
    </source>
</evidence>
<dbReference type="PANTHER" id="PTHR26451:SF848">
    <property type="entry name" value="ODORANT RECEPTOR-RELATED"/>
    <property type="match status" value="1"/>
</dbReference>
<keyword evidence="7" id="KW-1003">Cell membrane</keyword>
<accession>A0ABV0TB95</accession>
<feature type="transmembrane region" description="Helical" evidence="7">
    <location>
        <begin position="142"/>
        <end position="163"/>
    </location>
</feature>
<evidence type="ECO:0000256" key="4">
    <source>
        <dbReference type="ARBA" id="ARBA00023136"/>
    </source>
</evidence>
<comment type="caution">
    <text evidence="9">The sequence shown here is derived from an EMBL/GenBank/DDBJ whole genome shotgun (WGS) entry which is preliminary data.</text>
</comment>
<dbReference type="Pfam" id="PF03137">
    <property type="entry name" value="OATP"/>
    <property type="match status" value="1"/>
</dbReference>
<name>A0ABV0TB95_9TELE</name>
<dbReference type="PANTHER" id="PTHR26451">
    <property type="entry name" value="G_PROTEIN_RECEP_F1_2 DOMAIN-CONTAINING PROTEIN"/>
    <property type="match status" value="1"/>
</dbReference>
<evidence type="ECO:0000256" key="6">
    <source>
        <dbReference type="RuleBase" id="RU000688"/>
    </source>
</evidence>
<dbReference type="PRINTS" id="PR00245">
    <property type="entry name" value="OLFACTORYR"/>
</dbReference>
<dbReference type="PROSITE" id="PS00237">
    <property type="entry name" value="G_PROTEIN_RECEP_F1_1"/>
    <property type="match status" value="1"/>
</dbReference>
<feature type="transmembrane region" description="Helical" evidence="7">
    <location>
        <begin position="237"/>
        <end position="258"/>
    </location>
</feature>
<dbReference type="InterPro" id="IPR017452">
    <property type="entry name" value="GPCR_Rhodpsn_7TM"/>
</dbReference>
<keyword evidence="5 6" id="KW-0807">Transducer</keyword>
<dbReference type="Proteomes" id="UP001482620">
    <property type="component" value="Unassembled WGS sequence"/>
</dbReference>
<dbReference type="InterPro" id="IPR000725">
    <property type="entry name" value="Olfact_rcpt"/>
</dbReference>
<sequence length="393" mass="44472">MENYTFNSYTLQLEGLKVTKTSKYPLFFFFLFSYLFVLISNISIILLVLINRDLHQPMDLLFCNMAFNDILGNCLLAPRVMSDILKPPSERLISYYEGVVQAFLSHMFGTTTQTVLMIMAFDRYVSICNHLRYSAIMTNKMLMKLTVTAWGVPFVLVGVLLGLTVRLSRCRTVITFLFCDNASLLKLSCESVVINDIYSLTFTVVLSIASVVLIYAKIPVVCLTRQNKSLYSTALRTCSTHLIVYIIMFTSGKVSIILHRFPQYAEEKKLAIILYHILPCNLNPIIYGVQSKEVKRFSSAGCGLSQQKKRSRATSTTTAEDLSGATVITVLFFYLAVRRWRPFNSIKVFVFCHSLLQLAQLLVSGYMKSSISTIERRYGLSSQKSGILAAFNE</sequence>
<keyword evidence="2 6" id="KW-0812">Transmembrane</keyword>
<dbReference type="PRINTS" id="PR00237">
    <property type="entry name" value="GPCRRHODOPSN"/>
</dbReference>
<evidence type="ECO:0000256" key="3">
    <source>
        <dbReference type="ARBA" id="ARBA00022989"/>
    </source>
</evidence>
<keyword evidence="4 7" id="KW-0472">Membrane</keyword>
<keyword evidence="7" id="KW-0552">Olfaction</keyword>
<dbReference type="SUPFAM" id="SSF81321">
    <property type="entry name" value="Family A G protein-coupled receptor-like"/>
    <property type="match status" value="1"/>
</dbReference>
<evidence type="ECO:0000313" key="9">
    <source>
        <dbReference type="EMBL" id="MEQ2229311.1"/>
    </source>
</evidence>
<evidence type="ECO:0000313" key="10">
    <source>
        <dbReference type="Proteomes" id="UP001482620"/>
    </source>
</evidence>
<feature type="non-terminal residue" evidence="9">
    <location>
        <position position="393"/>
    </location>
</feature>
<evidence type="ECO:0000259" key="8">
    <source>
        <dbReference type="PROSITE" id="PS50262"/>
    </source>
</evidence>
<dbReference type="InterPro" id="IPR052921">
    <property type="entry name" value="GPCR1_Superfamily_Member"/>
</dbReference>
<keyword evidence="6" id="KW-0675">Receptor</keyword>
<keyword evidence="7" id="KW-0716">Sensory transduction</keyword>
<proteinExistence type="inferred from homology"/>
<dbReference type="Pfam" id="PF13853">
    <property type="entry name" value="7tm_4"/>
    <property type="match status" value="1"/>
</dbReference>